<dbReference type="EMBL" id="HBGD01005444">
    <property type="protein sequence ID" value="CAD9081271.1"/>
    <property type="molecule type" value="Transcribed_RNA"/>
</dbReference>
<proteinExistence type="inferred from homology"/>
<dbReference type="PROSITE" id="PS00108">
    <property type="entry name" value="PROTEIN_KINASE_ST"/>
    <property type="match status" value="1"/>
</dbReference>
<evidence type="ECO:0000256" key="5">
    <source>
        <dbReference type="ARBA" id="ARBA00038035"/>
    </source>
</evidence>
<keyword evidence="4" id="KW-0067">ATP-binding</keyword>
<dbReference type="AlphaFoldDB" id="A0A7S1KPU8"/>
<evidence type="ECO:0000256" key="9">
    <source>
        <dbReference type="ARBA" id="ARBA00051693"/>
    </source>
</evidence>
<feature type="compositionally biased region" description="Low complexity" evidence="10">
    <location>
        <begin position="74"/>
        <end position="84"/>
    </location>
</feature>
<name>A0A7S1KPU8_9EUKA</name>
<feature type="domain" description="Protein kinase" evidence="11">
    <location>
        <begin position="330"/>
        <end position="588"/>
    </location>
</feature>
<comment type="catalytic activity">
    <reaction evidence="8">
        <text>L-threonyl-[protein] + ATP = O-phospho-L-threonyl-[protein] + ADP + H(+)</text>
        <dbReference type="Rhea" id="RHEA:46608"/>
        <dbReference type="Rhea" id="RHEA-COMP:11060"/>
        <dbReference type="Rhea" id="RHEA-COMP:11605"/>
        <dbReference type="ChEBI" id="CHEBI:15378"/>
        <dbReference type="ChEBI" id="CHEBI:30013"/>
        <dbReference type="ChEBI" id="CHEBI:30616"/>
        <dbReference type="ChEBI" id="CHEBI:61977"/>
        <dbReference type="ChEBI" id="CHEBI:456216"/>
        <dbReference type="EC" id="2.7.12.2"/>
    </reaction>
</comment>
<dbReference type="EC" id="2.7.12.2" evidence="6"/>
<dbReference type="PANTHER" id="PTHR48013:SF9">
    <property type="entry name" value="DUAL SPECIFICITY MITOGEN-ACTIVATED PROTEIN KINASE KINASE 5"/>
    <property type="match status" value="1"/>
</dbReference>
<gene>
    <name evidence="12" type="ORF">PCOS0759_LOCUS4511</name>
</gene>
<dbReference type="Gene3D" id="1.10.510.10">
    <property type="entry name" value="Transferase(Phosphotransferase) domain 1"/>
    <property type="match status" value="1"/>
</dbReference>
<dbReference type="InterPro" id="IPR008271">
    <property type="entry name" value="Ser/Thr_kinase_AS"/>
</dbReference>
<evidence type="ECO:0000256" key="10">
    <source>
        <dbReference type="SAM" id="MobiDB-lite"/>
    </source>
</evidence>
<comment type="catalytic activity">
    <reaction evidence="7">
        <text>L-seryl-[protein] + ATP = O-phospho-L-seryl-[protein] + ADP + H(+)</text>
        <dbReference type="Rhea" id="RHEA:17989"/>
        <dbReference type="Rhea" id="RHEA-COMP:9863"/>
        <dbReference type="Rhea" id="RHEA-COMP:11604"/>
        <dbReference type="ChEBI" id="CHEBI:15378"/>
        <dbReference type="ChEBI" id="CHEBI:29999"/>
        <dbReference type="ChEBI" id="CHEBI:30616"/>
        <dbReference type="ChEBI" id="CHEBI:83421"/>
        <dbReference type="ChEBI" id="CHEBI:456216"/>
        <dbReference type="EC" id="2.7.12.2"/>
    </reaction>
</comment>
<evidence type="ECO:0000256" key="1">
    <source>
        <dbReference type="ARBA" id="ARBA00022679"/>
    </source>
</evidence>
<evidence type="ECO:0000256" key="8">
    <source>
        <dbReference type="ARBA" id="ARBA00049299"/>
    </source>
</evidence>
<feature type="region of interest" description="Disordered" evidence="10">
    <location>
        <begin position="39"/>
        <end position="84"/>
    </location>
</feature>
<dbReference type="InterPro" id="IPR000719">
    <property type="entry name" value="Prot_kinase_dom"/>
</dbReference>
<comment type="catalytic activity">
    <reaction evidence="9">
        <text>L-tyrosyl-[protein] + ATP = O-phospho-L-tyrosyl-[protein] + ADP + H(+)</text>
        <dbReference type="Rhea" id="RHEA:10596"/>
        <dbReference type="Rhea" id="RHEA-COMP:10136"/>
        <dbReference type="Rhea" id="RHEA-COMP:20101"/>
        <dbReference type="ChEBI" id="CHEBI:15378"/>
        <dbReference type="ChEBI" id="CHEBI:30616"/>
        <dbReference type="ChEBI" id="CHEBI:46858"/>
        <dbReference type="ChEBI" id="CHEBI:61978"/>
        <dbReference type="ChEBI" id="CHEBI:456216"/>
        <dbReference type="EC" id="2.7.12.2"/>
    </reaction>
</comment>
<evidence type="ECO:0000256" key="2">
    <source>
        <dbReference type="ARBA" id="ARBA00022741"/>
    </source>
</evidence>
<dbReference type="InterPro" id="IPR011009">
    <property type="entry name" value="Kinase-like_dom_sf"/>
</dbReference>
<feature type="region of interest" description="Disordered" evidence="10">
    <location>
        <begin position="119"/>
        <end position="175"/>
    </location>
</feature>
<dbReference type="GO" id="GO:0004708">
    <property type="term" value="F:MAP kinase kinase activity"/>
    <property type="evidence" value="ECO:0007669"/>
    <property type="project" value="UniProtKB-EC"/>
</dbReference>
<sequence length="608" mass="66966">MTSPTSANSTNPGASSSSVFFSDDFKTNLFVSFSDTQNSQKSASMGSFLSQMTQSQKNESQKENSASRLHHHNNNSSATTTTTTTTAASDMQQVAGEGASTKKKNVTFTMSSILRQSANVGVKKKHSNHNSLLNDFDDAPMSSSTARTTMPNSSKSSATTTTSTTTSSIQKNKRKWKNYKPKNIKLVLEAPPILLDEQGALNRPGTSHNDDAMMGSELFADNDTNMFNGPWDGNDGAQRMIFDVNGFEITSSGKYMYENLKIGSQGIEQMPSSFFTQSQSVSQKFSVTPGTTDTQTISSSVFDQTSTSEVFNSPPRHPKTKTAAVDFKNLRLKKHLGSGASSTVDLVTDESSEKEYAVKRVSMDSNFDPSMIKSELRALYKCRDSPHIVKFYNASYHDSRVSIVLEYMNGNSLEDVLKEKRSVPEEVLGHLTVSVLNGLRFLHSKHIVHRDIKPANILVSNSGIVKISDFGLTGSSRNGFGLKNPHVFLSCKGTIIYMSPERIEEATHSFNCDVWSLGVTLAELRGGKFPFNARGTYFDVLFQIKEFCNVDLDPEIFSPGLISFIGDCCKMKPDERPSSAELLNHPWLKPYVAASNDARYVISQFLKK</sequence>
<feature type="compositionally biased region" description="Low complexity" evidence="10">
    <location>
        <begin position="153"/>
        <end position="168"/>
    </location>
</feature>
<keyword evidence="1" id="KW-0808">Transferase</keyword>
<dbReference type="PANTHER" id="PTHR48013">
    <property type="entry name" value="DUAL SPECIFICITY MITOGEN-ACTIVATED PROTEIN KINASE KINASE 5-RELATED"/>
    <property type="match status" value="1"/>
</dbReference>
<dbReference type="Pfam" id="PF00069">
    <property type="entry name" value="Pkinase"/>
    <property type="match status" value="1"/>
</dbReference>
<comment type="similarity">
    <text evidence="5">Belongs to the protein kinase superfamily. STE Ser/Thr protein kinase family. MAP kinase kinase subfamily.</text>
</comment>
<evidence type="ECO:0000259" key="11">
    <source>
        <dbReference type="PROSITE" id="PS50011"/>
    </source>
</evidence>
<organism evidence="12">
    <name type="scientific">Percolomonas cosmopolitus</name>
    <dbReference type="NCBI Taxonomy" id="63605"/>
    <lineage>
        <taxon>Eukaryota</taxon>
        <taxon>Discoba</taxon>
        <taxon>Heterolobosea</taxon>
        <taxon>Tetramitia</taxon>
        <taxon>Eutetramitia</taxon>
        <taxon>Percolomonadidae</taxon>
        <taxon>Percolomonas</taxon>
    </lineage>
</organism>
<feature type="compositionally biased region" description="Polar residues" evidence="10">
    <location>
        <begin position="141"/>
        <end position="152"/>
    </location>
</feature>
<reference evidence="12" key="1">
    <citation type="submission" date="2021-01" db="EMBL/GenBank/DDBJ databases">
        <authorList>
            <person name="Corre E."/>
            <person name="Pelletier E."/>
            <person name="Niang G."/>
            <person name="Scheremetjew M."/>
            <person name="Finn R."/>
            <person name="Kale V."/>
            <person name="Holt S."/>
            <person name="Cochrane G."/>
            <person name="Meng A."/>
            <person name="Brown T."/>
            <person name="Cohen L."/>
        </authorList>
    </citation>
    <scope>NUCLEOTIDE SEQUENCE</scope>
    <source>
        <strain evidence="12">WS</strain>
    </source>
</reference>
<dbReference type="GO" id="GO:0005524">
    <property type="term" value="F:ATP binding"/>
    <property type="evidence" value="ECO:0007669"/>
    <property type="project" value="UniProtKB-KW"/>
</dbReference>
<evidence type="ECO:0000256" key="3">
    <source>
        <dbReference type="ARBA" id="ARBA00022777"/>
    </source>
</evidence>
<accession>A0A7S1KPU8</accession>
<evidence type="ECO:0000256" key="7">
    <source>
        <dbReference type="ARBA" id="ARBA00049014"/>
    </source>
</evidence>
<dbReference type="SMART" id="SM00220">
    <property type="entry name" value="S_TKc"/>
    <property type="match status" value="1"/>
</dbReference>
<evidence type="ECO:0000256" key="6">
    <source>
        <dbReference type="ARBA" id="ARBA00038999"/>
    </source>
</evidence>
<dbReference type="SUPFAM" id="SSF56112">
    <property type="entry name" value="Protein kinase-like (PK-like)"/>
    <property type="match status" value="1"/>
</dbReference>
<keyword evidence="2" id="KW-0547">Nucleotide-binding</keyword>
<evidence type="ECO:0000313" key="12">
    <source>
        <dbReference type="EMBL" id="CAD9081271.1"/>
    </source>
</evidence>
<dbReference type="PROSITE" id="PS50011">
    <property type="entry name" value="PROTEIN_KINASE_DOM"/>
    <property type="match status" value="1"/>
</dbReference>
<keyword evidence="3" id="KW-0418">Kinase</keyword>
<feature type="compositionally biased region" description="Polar residues" evidence="10">
    <location>
        <begin position="39"/>
        <end position="67"/>
    </location>
</feature>
<evidence type="ECO:0000256" key="4">
    <source>
        <dbReference type="ARBA" id="ARBA00022840"/>
    </source>
</evidence>
<protein>
    <recommendedName>
        <fullName evidence="6">mitogen-activated protein kinase kinase</fullName>
        <ecNumber evidence="6">2.7.12.2</ecNumber>
    </recommendedName>
</protein>